<reference evidence="6 7" key="1">
    <citation type="submission" date="2022-02" db="EMBL/GenBank/DDBJ databases">
        <authorList>
            <person name="Min J."/>
        </authorList>
    </citation>
    <scope>NUCLEOTIDE SEQUENCE [LARGE SCALE GENOMIC DNA]</scope>
    <source>
        <strain evidence="6 7">GR10-1</strain>
    </source>
</reference>
<keyword evidence="7" id="KW-1185">Reference proteome</keyword>
<dbReference type="InterPro" id="IPR051212">
    <property type="entry name" value="Type-I_RE_S_subunit"/>
</dbReference>
<keyword evidence="6" id="KW-0255">Endonuclease</keyword>
<dbReference type="RefSeq" id="WP_240827851.1">
    <property type="nucleotide sequence ID" value="NZ_JAKWBL010000001.1"/>
</dbReference>
<gene>
    <name evidence="6" type="ORF">MKP09_10185</name>
</gene>
<evidence type="ECO:0000313" key="6">
    <source>
        <dbReference type="EMBL" id="MCH5598250.1"/>
    </source>
</evidence>
<dbReference type="GO" id="GO:0016787">
    <property type="term" value="F:hydrolase activity"/>
    <property type="evidence" value="ECO:0007669"/>
    <property type="project" value="UniProtKB-KW"/>
</dbReference>
<proteinExistence type="inferred from homology"/>
<dbReference type="EC" id="3.1.21.-" evidence="6"/>
<dbReference type="Gene3D" id="3.90.220.20">
    <property type="entry name" value="DNA methylase specificity domains"/>
    <property type="match status" value="2"/>
</dbReference>
<comment type="caution">
    <text evidence="6">The sequence shown here is derived from an EMBL/GenBank/DDBJ whole genome shotgun (WGS) entry which is preliminary data.</text>
</comment>
<name>A0ABS9SIS4_9BACT</name>
<dbReference type="PANTHER" id="PTHR43140:SF1">
    <property type="entry name" value="TYPE I RESTRICTION ENZYME ECOKI SPECIFICITY SUBUNIT"/>
    <property type="match status" value="1"/>
</dbReference>
<keyword evidence="2" id="KW-0680">Restriction system</keyword>
<evidence type="ECO:0000259" key="5">
    <source>
        <dbReference type="Pfam" id="PF01420"/>
    </source>
</evidence>
<evidence type="ECO:0000256" key="1">
    <source>
        <dbReference type="ARBA" id="ARBA00010923"/>
    </source>
</evidence>
<evidence type="ECO:0000256" key="4">
    <source>
        <dbReference type="SAM" id="MobiDB-lite"/>
    </source>
</evidence>
<dbReference type="InterPro" id="IPR044946">
    <property type="entry name" value="Restrct_endonuc_typeI_TRD_sf"/>
</dbReference>
<keyword evidence="3" id="KW-0238">DNA-binding</keyword>
<evidence type="ECO:0000313" key="7">
    <source>
        <dbReference type="Proteomes" id="UP001202248"/>
    </source>
</evidence>
<dbReference type="InterPro" id="IPR000055">
    <property type="entry name" value="Restrct_endonuc_typeI_TRD"/>
</dbReference>
<dbReference type="Proteomes" id="UP001202248">
    <property type="component" value="Unassembled WGS sequence"/>
</dbReference>
<dbReference type="Pfam" id="PF01420">
    <property type="entry name" value="Methylase_S"/>
    <property type="match status" value="1"/>
</dbReference>
<sequence>MQRYEKYKDSGVNWIGEIPEHWEVVKLKFLGKAIIGLTYSPNDLCSENEGTLVLRSSNLLNGRFVYGEKENSYVSSKIPEKLKIRKNDILICSRNGSRDLIGKCAIATANDEGNSFGAFTTVFRSDLNNYLFKILNSNIFKNLSGSFLTSTINQLTIGNLNSISVPIPPLPEQQTIATFLDDKTTKIDQTITIKEKEIELLKERRQILIQKAVTKGLNQDAPDLRMDRISDGENNPEILKSSKSRFRQMKDSGVDWIGEIPEHWEVRKLKYFIQNLEGGVSVNASESESAEADDFGVLKTSCVYNYYFEAKENKKVFENEKGRVSCQVRKGAIIISRMNAPELVGASGLVLEEYPNLFLPDRLWQTVYRNNISFDPVWLSKILINKGFRNYMTTFANGSSPSMKNISKGDFLNITVPFSPKSEQTQIVSYLEEIEEKIAKAISLKEQEIEKLKEYKTVLIDNVVTGKVKVV</sequence>
<protein>
    <submittedName>
        <fullName evidence="6">Restriction endonuclease subunit S</fullName>
        <ecNumber evidence="6">3.1.21.-</ecNumber>
    </submittedName>
</protein>
<keyword evidence="6" id="KW-0540">Nuclease</keyword>
<keyword evidence="6" id="KW-0378">Hydrolase</keyword>
<dbReference type="CDD" id="cd17265">
    <property type="entry name" value="RMtype1_S_Eco4255III-TRD2-CR2_like"/>
    <property type="match status" value="1"/>
</dbReference>
<feature type="domain" description="Type I restriction modification DNA specificity" evidence="5">
    <location>
        <begin position="19"/>
        <end position="199"/>
    </location>
</feature>
<dbReference type="SUPFAM" id="SSF116734">
    <property type="entry name" value="DNA methylase specificity domain"/>
    <property type="match status" value="2"/>
</dbReference>
<evidence type="ECO:0000256" key="2">
    <source>
        <dbReference type="ARBA" id="ARBA00022747"/>
    </source>
</evidence>
<accession>A0ABS9SIS4</accession>
<dbReference type="EMBL" id="JAKWBL010000001">
    <property type="protein sequence ID" value="MCH5598250.1"/>
    <property type="molecule type" value="Genomic_DNA"/>
</dbReference>
<comment type="similarity">
    <text evidence="1">Belongs to the type-I restriction system S methylase family.</text>
</comment>
<feature type="region of interest" description="Disordered" evidence="4">
    <location>
        <begin position="223"/>
        <end position="242"/>
    </location>
</feature>
<organism evidence="6 7">
    <name type="scientific">Niabella ginsengisoli</name>
    <dbReference type="NCBI Taxonomy" id="522298"/>
    <lineage>
        <taxon>Bacteria</taxon>
        <taxon>Pseudomonadati</taxon>
        <taxon>Bacteroidota</taxon>
        <taxon>Chitinophagia</taxon>
        <taxon>Chitinophagales</taxon>
        <taxon>Chitinophagaceae</taxon>
        <taxon>Niabella</taxon>
    </lineage>
</organism>
<dbReference type="Gene3D" id="1.10.287.1120">
    <property type="entry name" value="Bipartite methylase S protein"/>
    <property type="match status" value="1"/>
</dbReference>
<evidence type="ECO:0000256" key="3">
    <source>
        <dbReference type="ARBA" id="ARBA00023125"/>
    </source>
</evidence>
<dbReference type="GO" id="GO:0004519">
    <property type="term" value="F:endonuclease activity"/>
    <property type="evidence" value="ECO:0007669"/>
    <property type="project" value="UniProtKB-KW"/>
</dbReference>
<dbReference type="PANTHER" id="PTHR43140">
    <property type="entry name" value="TYPE-1 RESTRICTION ENZYME ECOKI SPECIFICITY PROTEIN"/>
    <property type="match status" value="1"/>
</dbReference>